<keyword evidence="3 6" id="KW-0812">Transmembrane</keyword>
<feature type="transmembrane region" description="Helical" evidence="6">
    <location>
        <begin position="166"/>
        <end position="185"/>
    </location>
</feature>
<evidence type="ECO:0000313" key="26">
    <source>
        <dbReference type="Proteomes" id="UP000272662"/>
    </source>
</evidence>
<feature type="transmembrane region" description="Helical" evidence="6">
    <location>
        <begin position="283"/>
        <end position="302"/>
    </location>
</feature>
<reference evidence="16 22" key="2">
    <citation type="submission" date="2017-05" db="EMBL/GenBank/DDBJ databases">
        <title>Sequencing of Escherichia coli that cause persistent and transient Mastitis.</title>
        <authorList>
            <person name="Thacker T.C."/>
            <person name="Lippolis J.D."/>
            <person name="Brunelle B.W."/>
            <person name="Casey T.A."/>
            <person name="Reinhardt T.A."/>
            <person name="Sacco R.E."/>
            <person name="Holman D.B."/>
        </authorList>
    </citation>
    <scope>NUCLEOTIDE SEQUENCE [LARGE SCALE GENOMIC DNA]</scope>
    <source>
        <strain evidence="16 22">ECA-B</strain>
    </source>
</reference>
<dbReference type="EMBL" id="UGDC01000003">
    <property type="protein sequence ID" value="STJ82839.1"/>
    <property type="molecule type" value="Genomic_DNA"/>
</dbReference>
<dbReference type="Pfam" id="PF07690">
    <property type="entry name" value="MFS_1"/>
    <property type="match status" value="1"/>
</dbReference>
<feature type="transmembrane region" description="Helical" evidence="6">
    <location>
        <begin position="308"/>
        <end position="327"/>
    </location>
</feature>
<dbReference type="Gene3D" id="1.20.1250.20">
    <property type="entry name" value="MFS general substrate transporter like domains"/>
    <property type="match status" value="1"/>
</dbReference>
<evidence type="ECO:0000313" key="27">
    <source>
        <dbReference type="Proteomes" id="UP000321295"/>
    </source>
</evidence>
<keyword evidence="2" id="KW-1003">Cell membrane</keyword>
<dbReference type="NCBIfam" id="NF008963">
    <property type="entry name" value="PRK12307.1"/>
    <property type="match status" value="1"/>
</dbReference>
<gene>
    <name evidence="13" type="primary">nanX</name>
    <name evidence="19" type="synonym">nanT_3</name>
    <name evidence="15" type="ORF">AWP47_22905</name>
    <name evidence="16" type="ORF">CCS08_08330</name>
    <name evidence="10" type="ORF">CF22_004508</name>
    <name evidence="8" type="ORF">CR538_22525</name>
    <name evidence="17" type="ORF">DNQ45_14045</name>
    <name evidence="18" type="ORF">DU321_27235</name>
    <name evidence="14" type="ORF">E4K51_15280</name>
    <name evidence="9" type="ORF">F7N46_26290</name>
    <name evidence="20" type="ORF">FV293_26475</name>
    <name evidence="12" type="ORF">IH772_10135</name>
    <name evidence="19" type="ORF">NCTC9117_05463</name>
    <name evidence="11" type="ORF">P6223_005569</name>
    <name evidence="13" type="ORF">QO046_19525</name>
</gene>
<evidence type="ECO:0000256" key="6">
    <source>
        <dbReference type="SAM" id="Phobius"/>
    </source>
</evidence>
<dbReference type="Proteomes" id="UP000321295">
    <property type="component" value="Unassembled WGS sequence"/>
</dbReference>
<dbReference type="EMBL" id="RRVG01000084">
    <property type="protein sequence ID" value="RRL36393.1"/>
    <property type="molecule type" value="Genomic_DNA"/>
</dbReference>
<evidence type="ECO:0000313" key="17">
    <source>
        <dbReference type="EMBL" id="PZT65857.1"/>
    </source>
</evidence>
<dbReference type="SUPFAM" id="SSF103473">
    <property type="entry name" value="MFS general substrate transporter"/>
    <property type="match status" value="1"/>
</dbReference>
<dbReference type="Proteomes" id="UP000254785">
    <property type="component" value="Unassembled WGS sequence"/>
</dbReference>
<evidence type="ECO:0000256" key="3">
    <source>
        <dbReference type="ARBA" id="ARBA00022692"/>
    </source>
</evidence>
<dbReference type="AlphaFoldDB" id="A0A024L7T2"/>
<evidence type="ECO:0000313" key="15">
    <source>
        <dbReference type="EMBL" id="OKV06497.1"/>
    </source>
</evidence>
<dbReference type="PROSITE" id="PS50850">
    <property type="entry name" value="MFS"/>
    <property type="match status" value="1"/>
</dbReference>
<feature type="transmembrane region" description="Helical" evidence="6">
    <location>
        <begin position="339"/>
        <end position="362"/>
    </location>
</feature>
<dbReference type="PANTHER" id="PTHR23508">
    <property type="entry name" value="CARBOXYLIC ACID TRANSPORTER PROTEIN HOMOLOG"/>
    <property type="match status" value="1"/>
</dbReference>
<dbReference type="GO" id="GO:0005886">
    <property type="term" value="C:plasma membrane"/>
    <property type="evidence" value="ECO:0007669"/>
    <property type="project" value="TreeGrafter"/>
</dbReference>
<evidence type="ECO:0000313" key="12">
    <source>
        <dbReference type="EMBL" id="MBE0977654.1"/>
    </source>
</evidence>
<dbReference type="EMBL" id="AASOHJ010000090">
    <property type="protein sequence ID" value="EFE8676527.1"/>
    <property type="molecule type" value="Genomic_DNA"/>
</dbReference>
<keyword evidence="4 6" id="KW-1133">Transmembrane helix</keyword>
<proteinExistence type="predicted"/>
<evidence type="ECO:0000256" key="5">
    <source>
        <dbReference type="ARBA" id="ARBA00023136"/>
    </source>
</evidence>
<dbReference type="InterPro" id="IPR011701">
    <property type="entry name" value="MFS"/>
</dbReference>
<protein>
    <submittedName>
        <fullName evidence="19">KpLE2 phage-like element transporter</fullName>
    </submittedName>
    <submittedName>
        <fullName evidence="15">MFS transporter</fullName>
    </submittedName>
</protein>
<evidence type="ECO:0000313" key="14">
    <source>
        <dbReference type="EMBL" id="MQS31515.1"/>
    </source>
</evidence>
<evidence type="ECO:0000313" key="8">
    <source>
        <dbReference type="EMBL" id="AUK02953.1"/>
    </source>
</evidence>
<dbReference type="GO" id="GO:0046943">
    <property type="term" value="F:carboxylic acid transmembrane transporter activity"/>
    <property type="evidence" value="ECO:0007669"/>
    <property type="project" value="TreeGrafter"/>
</dbReference>
<dbReference type="OMA" id="SWYADAQ"/>
<reference evidence="12" key="11">
    <citation type="submission" date="2020-09" db="EMBL/GenBank/DDBJ databases">
        <title>Emerging polyconal dissemination of OXA-244-producing E. coli in France.</title>
        <authorList>
            <person name="Emeraud C."/>
            <person name="Girlich D."/>
            <person name="Bonnin R.A."/>
            <person name="Jousset A.B."/>
            <person name="Naas T."/>
            <person name="Dortet L."/>
        </authorList>
    </citation>
    <scope>NUCLEOTIDE SEQUENCE</scope>
    <source>
        <strain evidence="12">225E3</strain>
    </source>
</reference>
<dbReference type="EMBL" id="NHTF01000021">
    <property type="protein sequence ID" value="OWW55872.1"/>
    <property type="molecule type" value="Genomic_DNA"/>
</dbReference>
<dbReference type="Proteomes" id="UP000197270">
    <property type="component" value="Unassembled WGS sequence"/>
</dbReference>
<evidence type="ECO:0000256" key="4">
    <source>
        <dbReference type="ARBA" id="ARBA00022989"/>
    </source>
</evidence>
<dbReference type="Proteomes" id="UP000640866">
    <property type="component" value="Unassembled WGS sequence"/>
</dbReference>
<dbReference type="EMBL" id="LRKC01000160">
    <property type="protein sequence ID" value="OKV06497.1"/>
    <property type="molecule type" value="Genomic_DNA"/>
</dbReference>
<feature type="domain" description="Major facilitator superfamily (MFS) profile" evidence="7">
    <location>
        <begin position="16"/>
        <end position="398"/>
    </location>
</feature>
<dbReference type="Proteomes" id="UP000272662">
    <property type="component" value="Unassembled WGS sequence"/>
</dbReference>
<evidence type="ECO:0000313" key="29">
    <source>
        <dbReference type="Proteomes" id="UP000528504"/>
    </source>
</evidence>
<dbReference type="EMBL" id="AATJQG010000035">
    <property type="protein sequence ID" value="EFM0518417.1"/>
    <property type="molecule type" value="Genomic_DNA"/>
</dbReference>
<evidence type="ECO:0000313" key="20">
    <source>
        <dbReference type="EMBL" id="TXQ27923.1"/>
    </source>
</evidence>
<dbReference type="InterPro" id="IPR036259">
    <property type="entry name" value="MFS_trans_sf"/>
</dbReference>
<dbReference type="EMBL" id="SQQU01000019">
    <property type="protein sequence ID" value="MQS31515.1"/>
    <property type="molecule type" value="Genomic_DNA"/>
</dbReference>
<evidence type="ECO:0000313" key="11">
    <source>
        <dbReference type="EMBL" id="EMM0028849.1"/>
    </source>
</evidence>
<dbReference type="Proteomes" id="UP000528504">
    <property type="component" value="Unassembled WGS sequence"/>
</dbReference>
<dbReference type="EMBL" id="CP024141">
    <property type="protein sequence ID" value="AUK02953.1"/>
    <property type="molecule type" value="Genomic_DNA"/>
</dbReference>
<dbReference type="Proteomes" id="UP000185794">
    <property type="component" value="Unassembled WGS sequence"/>
</dbReference>
<feature type="transmembrane region" description="Helical" evidence="6">
    <location>
        <begin position="141"/>
        <end position="160"/>
    </location>
</feature>
<dbReference type="EMBL" id="ABLFQU030000121">
    <property type="protein sequence ID" value="EMM0028849.1"/>
    <property type="molecule type" value="Genomic_DNA"/>
</dbReference>
<evidence type="ECO:0000256" key="1">
    <source>
        <dbReference type="ARBA" id="ARBA00004141"/>
    </source>
</evidence>
<reference evidence="8 23" key="3">
    <citation type="submission" date="2017-10" db="EMBL/GenBank/DDBJ databases">
        <title>mcr-1 positive E.coli isolates in China.</title>
        <authorList>
            <person name="Li B."/>
            <person name="Wang X."/>
        </authorList>
    </citation>
    <scope>NUCLEOTIDE SEQUENCE [LARGE SCALE GENOMIC DNA]</scope>
    <source>
        <strain evidence="8 23">14EC029</strain>
    </source>
</reference>
<feature type="transmembrane region" description="Helical" evidence="6">
    <location>
        <begin position="368"/>
        <end position="392"/>
    </location>
</feature>
<feature type="transmembrane region" description="Helical" evidence="6">
    <location>
        <begin position="21"/>
        <end position="41"/>
    </location>
</feature>
<dbReference type="Proteomes" id="UP000234238">
    <property type="component" value="Chromosome"/>
</dbReference>
<evidence type="ECO:0000259" key="7">
    <source>
        <dbReference type="PROSITE" id="PS50850"/>
    </source>
</evidence>
<reference evidence="18 26" key="7">
    <citation type="submission" date="2018-11" db="EMBL/GenBank/DDBJ databases">
        <title>E. coli isolates of the female bladder.</title>
        <authorList>
            <person name="Garretto A."/>
            <person name="Miller-Ensminger T."/>
            <person name="Wolfe A.J."/>
            <person name="Putonti C."/>
        </authorList>
    </citation>
    <scope>NUCLEOTIDE SEQUENCE [LARGE SCALE GENOMIC DNA]</scope>
    <source>
        <strain evidence="18 26">UMB1727</strain>
    </source>
</reference>
<evidence type="ECO:0000313" key="24">
    <source>
        <dbReference type="Proteomes" id="UP000249482"/>
    </source>
</evidence>
<dbReference type="Proteomes" id="UP000249482">
    <property type="component" value="Unassembled WGS sequence"/>
</dbReference>
<feature type="transmembrane region" description="Helical" evidence="6">
    <location>
        <begin position="247"/>
        <end position="271"/>
    </location>
</feature>
<sequence>MATAWYKQVNPPQRKALFSAWLGYVFDGFDFMMIFYILHIIKADLGITDIQATLIGTVAFIARPIGGGFFGAMADKYGRKPMMMWAIFIYSVGTGLSGIATNLYMLAVCRFIVGLGMSGEYACASTYAVESWPKNLQSKASAFLVSGFSVGNIIAAQIIPQFAEVYGWRNSFFIGLLPVLLVLWIRKSAPESQEWIEDKYKDKSTFLSVFRKPHLSISMIVFLVCFCLFGANWPINGLLPSYLADNGVNTVVISTLMTIAGLGTLTGTIFFGFVGDKIGVKKAFVVGLITSFIFLCPLFFISVKNSSLIGLCLFGLMFTNLGIAGLVPKFIYDYFPTKLRGLGTGLIYNLGATGGMAAPVLATYISGYYGLGVSLFIVTVAFSALLILLVGFDIPGKIYKLSVAK</sequence>
<dbReference type="InterPro" id="IPR020846">
    <property type="entry name" value="MFS_dom"/>
</dbReference>
<reference evidence="17 24" key="4">
    <citation type="submission" date="2018-06" db="EMBL/GenBank/DDBJ databases">
        <title>Draft genome sequence of mcr-1-harboring Escherichia coli isolated from wound infection of a hospitalized patient, in Bolivia.</title>
        <authorList>
            <person name="Munoz M.E."/>
            <person name="Moura Q."/>
            <person name="Ventura P.R.M."/>
            <person name="Bustos L.R."/>
            <person name="Ovando B.G."/>
            <person name="Terrazas D.I.V."/>
            <person name="Yarhui N.B."/>
            <person name="Cerdeira L."/>
            <person name="Lincopan N."/>
        </authorList>
    </citation>
    <scope>NUCLEOTIDE SEQUENCE [LARGE SCALE GENOMIC DNA]</scope>
    <source>
        <strain evidence="17 24">EcMLT</strain>
    </source>
</reference>
<evidence type="ECO:0000313" key="9">
    <source>
        <dbReference type="EMBL" id="EFE8676527.1"/>
    </source>
</evidence>
<evidence type="ECO:0000313" key="28">
    <source>
        <dbReference type="Proteomes" id="UP000460351"/>
    </source>
</evidence>
<feature type="transmembrane region" description="Helical" evidence="6">
    <location>
        <begin position="53"/>
        <end position="73"/>
    </location>
</feature>
<accession>A0A024L7T2</accession>
<evidence type="ECO:0000313" key="25">
    <source>
        <dbReference type="Proteomes" id="UP000254785"/>
    </source>
</evidence>
<reference evidence="15 21" key="1">
    <citation type="journal article" date="2017" name="Front. Cell. Infect. Microbiol.">
        <title>Chaperone-usher pili loci of human colonization factor-negative enterotoxigenic Escherichia coli.</title>
        <authorList>
            <person name="Del Canto F."/>
            <person name="Vidal R."/>
            <person name="Stine O.C."/>
            <person name="Pop M."/>
        </authorList>
    </citation>
    <scope>NUCLEOTIDE SEQUENCE [LARGE SCALE GENOMIC DNA]</scope>
    <source>
        <strain evidence="15 21">700324</strain>
    </source>
</reference>
<dbReference type="CDD" id="cd17316">
    <property type="entry name" value="MFS_SV2_like"/>
    <property type="match status" value="1"/>
</dbReference>
<evidence type="ECO:0000313" key="18">
    <source>
        <dbReference type="EMBL" id="RRL36393.1"/>
    </source>
</evidence>
<dbReference type="Proteomes" id="UP001223829">
    <property type="component" value="Unassembled WGS sequence"/>
</dbReference>
<reference evidence="19 25" key="5">
    <citation type="submission" date="2018-06" db="EMBL/GenBank/DDBJ databases">
        <authorList>
            <consortium name="Pathogen Informatics"/>
            <person name="Doyle S."/>
        </authorList>
    </citation>
    <scope>NUCLEOTIDE SEQUENCE [LARGE SCALE GENOMIC DNA]</scope>
    <source>
        <strain evidence="19 25">NCTC9117</strain>
    </source>
</reference>
<dbReference type="Proteomes" id="UP000533482">
    <property type="component" value="Unassembled WGS sequence"/>
</dbReference>
<reference evidence="20 27" key="9">
    <citation type="submission" date="2019-08" db="EMBL/GenBank/DDBJ databases">
        <title>Whole genome analysis of cultivated E. coli strains isolated from CD patients and healthy donors.</title>
        <authorList>
            <person name="Siniagina M.N."/>
            <person name="Markelova M.I."/>
            <person name="Laikov A.V."/>
            <person name="Boulygina E.A."/>
            <person name="Khusnutdinova D.R."/>
            <person name="Kharchenko A."/>
            <person name="Grigoryeva T.V."/>
        </authorList>
    </citation>
    <scope>NUCLEOTIDE SEQUENCE [LARGE SCALE GENOMIC DNA]</scope>
    <source>
        <strain evidence="20 27">1_45_11</strain>
    </source>
</reference>
<evidence type="ECO:0000256" key="2">
    <source>
        <dbReference type="ARBA" id="ARBA00022475"/>
    </source>
</evidence>
<feature type="transmembrane region" description="Helical" evidence="6">
    <location>
        <begin position="215"/>
        <end position="235"/>
    </location>
</feature>
<dbReference type="PANTHER" id="PTHR23508:SF2">
    <property type="entry name" value="METABOLITE TRANSPORT PROTEIN YJHB-RELATED"/>
    <property type="match status" value="1"/>
</dbReference>
<evidence type="ECO:0000313" key="13">
    <source>
        <dbReference type="EMBL" id="MDK2696503.1"/>
    </source>
</evidence>
<reference evidence="9 30" key="10">
    <citation type="submission" date="2019-09" db="EMBL/GenBank/DDBJ databases">
        <authorList>
            <consortium name="NARMS: The National Antimicrobial Resistance Monitoring System"/>
        </authorList>
    </citation>
    <scope>NUCLEOTIDE SEQUENCE [LARGE SCALE GENOMIC DNA]</scope>
    <source>
        <strain evidence="9 30">FSIS11923834</strain>
    </source>
</reference>
<feature type="transmembrane region" description="Helical" evidence="6">
    <location>
        <begin position="85"/>
        <end position="105"/>
    </location>
</feature>
<evidence type="ECO:0000313" key="21">
    <source>
        <dbReference type="Proteomes" id="UP000185794"/>
    </source>
</evidence>
<evidence type="ECO:0000313" key="23">
    <source>
        <dbReference type="Proteomes" id="UP000234238"/>
    </source>
</evidence>
<dbReference type="EMBL" id="VRXD01000084">
    <property type="protein sequence ID" value="TXQ27923.1"/>
    <property type="molecule type" value="Genomic_DNA"/>
</dbReference>
<name>A0A024L7T2_ECOLX</name>
<organism evidence="15 21">
    <name type="scientific">Escherichia coli</name>
    <dbReference type="NCBI Taxonomy" id="562"/>
    <lineage>
        <taxon>Bacteria</taxon>
        <taxon>Pseudomonadati</taxon>
        <taxon>Pseudomonadota</taxon>
        <taxon>Gammaproteobacteria</taxon>
        <taxon>Enterobacterales</taxon>
        <taxon>Enterobacteriaceae</taxon>
        <taxon>Escherichia</taxon>
    </lineage>
</organism>
<dbReference type="Proteomes" id="UP000460351">
    <property type="component" value="Unassembled WGS sequence"/>
</dbReference>
<evidence type="ECO:0000313" key="10">
    <source>
        <dbReference type="EMBL" id="EFM0518417.1"/>
    </source>
</evidence>
<keyword evidence="5 6" id="KW-0472">Membrane</keyword>
<evidence type="ECO:0000313" key="16">
    <source>
        <dbReference type="EMBL" id="OWW55872.1"/>
    </source>
</evidence>
<dbReference type="EMBL" id="JASMQD010000001">
    <property type="protein sequence ID" value="MDK2696503.1"/>
    <property type="molecule type" value="Genomic_DNA"/>
</dbReference>
<reference evidence="13" key="12">
    <citation type="submission" date="2023-05" db="EMBL/GenBank/DDBJ databases">
        <title>Efficient inhibition of multidrug-resistant Escherichia coli by a new antibiotic combination.</title>
        <authorList>
            <person name="Lin T."/>
        </authorList>
    </citation>
    <scope>NUCLEOTIDE SEQUENCE</scope>
    <source>
        <strain evidence="13">YmmD45</strain>
    </source>
</reference>
<dbReference type="RefSeq" id="WP_000179691.1">
    <property type="nucleotide sequence ID" value="NZ_AP019538.1"/>
</dbReference>
<dbReference type="EMBL" id="JACZOI010000023">
    <property type="protein sequence ID" value="MBE0977654.1"/>
    <property type="molecule type" value="Genomic_DNA"/>
</dbReference>
<dbReference type="SMR" id="A0A024L7T2"/>
<evidence type="ECO:0000313" key="30">
    <source>
        <dbReference type="Proteomes" id="UP000533482"/>
    </source>
</evidence>
<evidence type="ECO:0000313" key="19">
    <source>
        <dbReference type="EMBL" id="STJ82839.1"/>
    </source>
</evidence>
<reference evidence="10 29" key="6">
    <citation type="submission" date="2018-08" db="EMBL/GenBank/DDBJ databases">
        <authorList>
            <consortium name="GenomeTrakr network: Whole genome sequencing for foodborne pathogen traceback"/>
        </authorList>
    </citation>
    <scope>NUCLEOTIDE SEQUENCE [LARGE SCALE GENOMIC DNA]</scope>
    <source>
        <strain evidence="10 29">AZ-TG60901</strain>
    </source>
</reference>
<dbReference type="EMBL" id="QKWZ01000360">
    <property type="protein sequence ID" value="PZT65857.1"/>
    <property type="molecule type" value="Genomic_DNA"/>
</dbReference>
<reference evidence="14 28" key="8">
    <citation type="journal article" date="2019" name="Microorganisms">
        <title>Characteristics of Carbapenem-Resistant and Colistin-Resistant Escherichia coli Co-Producing NDM-1 and MCR-1 from Pig Farms in China.</title>
        <authorList>
            <person name="Peng Z."/>
            <person name="Li X."/>
            <person name="Hu Z."/>
            <person name="Li Z."/>
            <person name="Lv Y."/>
            <person name="Lei M."/>
            <person name="Wu B."/>
            <person name="Chen H."/>
            <person name="Wang X."/>
        </authorList>
    </citation>
    <scope>NUCLEOTIDE SEQUENCE [LARGE SCALE GENOMIC DNA]</scope>
    <source>
        <strain evidence="14 28">RXD010</strain>
    </source>
</reference>
<evidence type="ECO:0000313" key="22">
    <source>
        <dbReference type="Proteomes" id="UP000197270"/>
    </source>
</evidence>
<comment type="subcellular location">
    <subcellularLocation>
        <location evidence="1">Membrane</location>
        <topology evidence="1">Multi-pass membrane protein</topology>
    </subcellularLocation>
</comment>
<reference evidence="11" key="13">
    <citation type="submission" date="2024-02" db="EMBL/GenBank/DDBJ databases">
        <authorList>
            <consortium name="Clinical and Environmental Microbiology Branch: Whole genome sequencing antimicrobial resistance pathogens in the healthcare setting"/>
        </authorList>
    </citation>
    <scope>NUCLEOTIDE SEQUENCE</scope>
    <source>
        <strain evidence="11">2023CK-00345</strain>
    </source>
</reference>